<reference evidence="1 2" key="1">
    <citation type="submission" date="2015-06" db="EMBL/GenBank/DDBJ databases">
        <title>Genome sequence of Pseudoalteromonas peptidolytica.</title>
        <authorList>
            <person name="Xie B.-B."/>
            <person name="Rong J.-C."/>
            <person name="Qin Q.-L."/>
            <person name="Zhang Y.-Z."/>
        </authorList>
    </citation>
    <scope>NUCLEOTIDE SEQUENCE [LARGE SCALE GENOMIC DNA]</scope>
    <source>
        <strain evidence="1 2">F12-50-A1</strain>
    </source>
</reference>
<comment type="caution">
    <text evidence="1">The sequence shown here is derived from an EMBL/GenBank/DDBJ whole genome shotgun (WGS) entry which is preliminary data.</text>
</comment>
<evidence type="ECO:0000313" key="2">
    <source>
        <dbReference type="Proteomes" id="UP000660708"/>
    </source>
</evidence>
<dbReference type="Proteomes" id="UP000660708">
    <property type="component" value="Unassembled WGS sequence"/>
</dbReference>
<gene>
    <name evidence="1" type="ORF">PPEP_a4185</name>
</gene>
<dbReference type="AlphaFoldDB" id="A0A8I0T735"/>
<evidence type="ECO:0000313" key="1">
    <source>
        <dbReference type="EMBL" id="MBE0347824.1"/>
    </source>
</evidence>
<dbReference type="EMBL" id="AQHF01000028">
    <property type="protein sequence ID" value="MBE0347824.1"/>
    <property type="molecule type" value="Genomic_DNA"/>
</dbReference>
<sequence>MHVAPSTHHKKLAFRMNSSKWIETFKSNQTFSLNEMVSYEPPFHIESQELLMSLYDKWFSWLLDLESELSQVDQCDGTVRQQIKIATEQLKNTLLSEWEVKTSAQYLLWQRVYFNALDAFVSQISAISQPDPETVFSYCAEQLLGFMQHTLLIMHEIDTIMNQPNKRHFVSLDDYGCSVYRQQGKDLVSARLQAYRHNIEIDQLGEWEVKHYNNIDVPNDMHCQLQSILDQQP</sequence>
<organism evidence="1 2">
    <name type="scientific">Pseudoalteromonas peptidolytica F12-50-A1</name>
    <dbReference type="NCBI Taxonomy" id="1315280"/>
    <lineage>
        <taxon>Bacteria</taxon>
        <taxon>Pseudomonadati</taxon>
        <taxon>Pseudomonadota</taxon>
        <taxon>Gammaproteobacteria</taxon>
        <taxon>Alteromonadales</taxon>
        <taxon>Pseudoalteromonadaceae</taxon>
        <taxon>Pseudoalteromonas</taxon>
    </lineage>
</organism>
<protein>
    <submittedName>
        <fullName evidence="1">Uncharacterized protein</fullName>
    </submittedName>
</protein>
<proteinExistence type="predicted"/>
<accession>A0A8I0T735</accession>
<dbReference type="RefSeq" id="WP_128731795.1">
    <property type="nucleotide sequence ID" value="NZ_AQHF01000028.1"/>
</dbReference>
<name>A0A8I0T735_9GAMM</name>
<keyword evidence="2" id="KW-1185">Reference proteome</keyword>